<feature type="transmembrane region" description="Helical" evidence="1">
    <location>
        <begin position="108"/>
        <end position="132"/>
    </location>
</feature>
<proteinExistence type="predicted"/>
<evidence type="ECO:0000256" key="1">
    <source>
        <dbReference type="SAM" id="Phobius"/>
    </source>
</evidence>
<dbReference type="AlphaFoldDB" id="A8RE98"/>
<feature type="transmembrane region" description="Helical" evidence="1">
    <location>
        <begin position="12"/>
        <end position="36"/>
    </location>
</feature>
<feature type="transmembrane region" description="Helical" evidence="1">
    <location>
        <begin position="180"/>
        <end position="209"/>
    </location>
</feature>
<comment type="caution">
    <text evidence="2">The sequence shown here is derived from an EMBL/GenBank/DDBJ whole genome shotgun (WGS) entry which is preliminary data.</text>
</comment>
<keyword evidence="1" id="KW-0812">Transmembrane</keyword>
<evidence type="ECO:0008006" key="4">
    <source>
        <dbReference type="Google" id="ProtNLM"/>
    </source>
</evidence>
<feature type="transmembrane region" description="Helical" evidence="1">
    <location>
        <begin position="316"/>
        <end position="338"/>
    </location>
</feature>
<feature type="transmembrane region" description="Helical" evidence="1">
    <location>
        <begin position="372"/>
        <end position="392"/>
    </location>
</feature>
<feature type="transmembrane region" description="Helical" evidence="1">
    <location>
        <begin position="153"/>
        <end position="174"/>
    </location>
</feature>
<feature type="transmembrane region" description="Helical" evidence="1">
    <location>
        <begin position="350"/>
        <end position="366"/>
    </location>
</feature>
<dbReference type="Proteomes" id="UP000004090">
    <property type="component" value="Unassembled WGS sequence"/>
</dbReference>
<name>A8RE98_9FIRM</name>
<keyword evidence="1" id="KW-0472">Membrane</keyword>
<accession>A8RE98</accession>
<evidence type="ECO:0000313" key="3">
    <source>
        <dbReference type="Proteomes" id="UP000004090"/>
    </source>
</evidence>
<gene>
    <name evidence="2" type="ORF">EUBDOL_01731</name>
</gene>
<feature type="transmembrane region" description="Helical" evidence="1">
    <location>
        <begin position="48"/>
        <end position="68"/>
    </location>
</feature>
<keyword evidence="1" id="KW-1133">Transmembrane helix</keyword>
<feature type="transmembrane region" description="Helical" evidence="1">
    <location>
        <begin position="75"/>
        <end position="96"/>
    </location>
</feature>
<reference evidence="2 3" key="1">
    <citation type="submission" date="2007-09" db="EMBL/GenBank/DDBJ databases">
        <title>Draft genome sequence of Eubacterium dolichum (DSM 3991).</title>
        <authorList>
            <person name="Sudarsanam P."/>
            <person name="Ley R."/>
            <person name="Guruge J."/>
            <person name="Turnbaugh P.J."/>
            <person name="Mahowald M."/>
            <person name="Liep D."/>
            <person name="Gordon J."/>
        </authorList>
    </citation>
    <scope>NUCLEOTIDE SEQUENCE [LARGE SCALE GENOMIC DNA]</scope>
    <source>
        <strain evidence="2 3">DSM 3991</strain>
    </source>
</reference>
<dbReference type="HOGENOM" id="CLU_675619_0_0_9"/>
<organism evidence="2 3">
    <name type="scientific">Amedibacillus dolichus DSM 3991</name>
    <dbReference type="NCBI Taxonomy" id="428127"/>
    <lineage>
        <taxon>Bacteria</taxon>
        <taxon>Bacillati</taxon>
        <taxon>Bacillota</taxon>
        <taxon>Erysipelotrichia</taxon>
        <taxon>Erysipelotrichales</taxon>
        <taxon>Erysipelotrichaceae</taxon>
        <taxon>Amedibacillus</taxon>
    </lineage>
</organism>
<protein>
    <recommendedName>
        <fullName evidence="4">Oligosaccharide repeat unit polymerase</fullName>
    </recommendedName>
</protein>
<feature type="transmembrane region" description="Helical" evidence="1">
    <location>
        <begin position="229"/>
        <end position="249"/>
    </location>
</feature>
<dbReference type="STRING" id="428127.EUBDOL_01731"/>
<reference evidence="2 3" key="2">
    <citation type="submission" date="2007-09" db="EMBL/GenBank/DDBJ databases">
        <authorList>
            <person name="Fulton L."/>
            <person name="Clifton S."/>
            <person name="Fulton B."/>
            <person name="Xu J."/>
            <person name="Minx P."/>
            <person name="Pepin K.H."/>
            <person name="Johnson M."/>
            <person name="Thiruvilangam P."/>
            <person name="Bhonagiri V."/>
            <person name="Nash W.E."/>
            <person name="Mardis E.R."/>
            <person name="Wilson R.K."/>
        </authorList>
    </citation>
    <scope>NUCLEOTIDE SEQUENCE [LARGE SCALE GENOMIC DNA]</scope>
    <source>
        <strain evidence="2 3">DSM 3991</strain>
    </source>
</reference>
<dbReference type="eggNOG" id="ENOG50330SF">
    <property type="taxonomic scope" value="Bacteria"/>
</dbReference>
<dbReference type="EMBL" id="ABAW02000024">
    <property type="protein sequence ID" value="EDP10487.1"/>
    <property type="molecule type" value="Genomic_DNA"/>
</dbReference>
<sequence length="400" mass="46006">MLVIIILTMLSHVLNIGFIGEFIYVWAVFYLVIIGVKRNRLNKIHIKILFLLILILMIGIIGNLLAIYKPPFKGIVMDIVNFTKLPICFISFSLFWDNTSFIVKEDTMHMITLFAKIFTAIAFLSLILNFILPIGMGDDIRYGIESFKFIYDSAAWLNQYWIFIVIVLFASISLNRKNSTFLFLALIVWSFTLRSRAIALVFITVLIYLIITKKQYVDDFKKRFLKKRYIISITILMGILGLSSIKKYFLGIKVTARQLLLENGITIMKDYFPFGSGLATYGTEAAKKFYSPLYHEYNLSSFWALKENGTELTDTFWPAVGAQIGFFGLLLYICLIVTIFKYCIYNTRKSPFFFGSVIIYGIYLFVSSTATGIFFSDLTAIFITVICLFISLEKGRNFNK</sequence>
<evidence type="ECO:0000313" key="2">
    <source>
        <dbReference type="EMBL" id="EDP10487.1"/>
    </source>
</evidence>